<dbReference type="Gene3D" id="3.40.50.300">
    <property type="entry name" value="P-loop containing nucleotide triphosphate hydrolases"/>
    <property type="match status" value="1"/>
</dbReference>
<organism evidence="5 6">
    <name type="scientific">Leptonema illini</name>
    <dbReference type="NCBI Taxonomy" id="183"/>
    <lineage>
        <taxon>Bacteria</taxon>
        <taxon>Pseudomonadati</taxon>
        <taxon>Spirochaetota</taxon>
        <taxon>Spirochaetia</taxon>
        <taxon>Leptospirales</taxon>
        <taxon>Leptospiraceae</taxon>
        <taxon>Leptonema</taxon>
    </lineage>
</organism>
<protein>
    <submittedName>
        <fullName evidence="5">ATP-binding protein</fullName>
    </submittedName>
</protein>
<gene>
    <name evidence="5" type="ORF">F9K24_20430</name>
</gene>
<evidence type="ECO:0000256" key="1">
    <source>
        <dbReference type="ARBA" id="ARBA00006914"/>
    </source>
</evidence>
<comment type="caution">
    <text evidence="5">The sequence shown here is derived from an EMBL/GenBank/DDBJ whole genome shotgun (WGS) entry which is preliminary data.</text>
</comment>
<dbReference type="InterPro" id="IPR003593">
    <property type="entry name" value="AAA+_ATPase"/>
</dbReference>
<dbReference type="InterPro" id="IPR027417">
    <property type="entry name" value="P-loop_NTPase"/>
</dbReference>
<dbReference type="SMART" id="SM00382">
    <property type="entry name" value="AAA"/>
    <property type="match status" value="1"/>
</dbReference>
<dbReference type="Pfam" id="PF00004">
    <property type="entry name" value="AAA"/>
    <property type="match status" value="1"/>
</dbReference>
<sequence>MQDESNIFVERNYRLLCNDLNAVVSGVDPVEDYPSDYPLDLLCSRFGLSSIERKILLLSLSNLLVAVDDTVRFEPFDTERFQKSITHSFSEDERPALMMTLSGASSLVRCGLIGIHNVLAEDASVFTIHGFRRVLRFLLGKGDVDLLLHESVRSFEPDRLIFFPDEKKKVTRLNFLCNDQDTAEDVRLFLLSGRSVMRRQRWIESMRMPGMRIVQLSLNHYWRSPPRNLELFKKNLIRECMMLQAPLLITIEERDASAKQIEPIHMENTVLDLIDGNPMPVIVSSSRPFVLSDEGRFRAGRRVLQIAFDAPDIKERTELWSRVLSVNPELQAEASGLAQRFKMTEDQIFVSAEHAEALSVVRSLSEEESPMTIEDIEAACRARNRLNSAKSVKKIETAANWEDLVLPDDHVDRLRELALHLKHADIVHNQWGFAKKGTMGRGIHVLFSGRSGTGKTMAAGVIAKEAGLDLYRIDLAGIVSKYIGETEKNLSLIFDEASNSNAILFFDEADALFGKRSEVKDAKDRYANIEVAYLLQKMEEYEGMTILATNLASNLDDAFRRRLHFMIEFPMPDPALSRKLWKKIFPDNAPVCDDLDYDFLSKELQLSGGSIRNIALNAAVYAASASSNIAMRHVMRAVRREYQKTGRPFGPEDMKQYYEMAMGEVN</sequence>
<dbReference type="SUPFAM" id="SSF52540">
    <property type="entry name" value="P-loop containing nucleoside triphosphate hydrolases"/>
    <property type="match status" value="2"/>
</dbReference>
<dbReference type="EMBL" id="WBUI01000034">
    <property type="protein sequence ID" value="KAB2929273.1"/>
    <property type="molecule type" value="Genomic_DNA"/>
</dbReference>
<keyword evidence="3 5" id="KW-0067">ATP-binding</keyword>
<evidence type="ECO:0000313" key="5">
    <source>
        <dbReference type="EMBL" id="KAB2929273.1"/>
    </source>
</evidence>
<reference evidence="5 6" key="1">
    <citation type="submission" date="2019-10" db="EMBL/GenBank/DDBJ databases">
        <title>Extracellular Electron Transfer in a Candidatus Methanoperedens spp. Enrichment Culture.</title>
        <authorList>
            <person name="Berger S."/>
            <person name="Rangel Shaw D."/>
            <person name="Berben T."/>
            <person name="In 'T Zandt M."/>
            <person name="Frank J."/>
            <person name="Reimann J."/>
            <person name="Jetten M.S.M."/>
            <person name="Welte C.U."/>
        </authorList>
    </citation>
    <scope>NUCLEOTIDE SEQUENCE [LARGE SCALE GENOMIC DNA]</scope>
    <source>
        <strain evidence="5">SB12</strain>
    </source>
</reference>
<dbReference type="InterPro" id="IPR003959">
    <property type="entry name" value="ATPase_AAA_core"/>
</dbReference>
<dbReference type="InterPro" id="IPR050221">
    <property type="entry name" value="26S_Proteasome_ATPase"/>
</dbReference>
<dbReference type="PANTHER" id="PTHR23073">
    <property type="entry name" value="26S PROTEASOME REGULATORY SUBUNIT"/>
    <property type="match status" value="1"/>
</dbReference>
<dbReference type="AlphaFoldDB" id="A0A833GXX5"/>
<comment type="similarity">
    <text evidence="1">Belongs to the AAA ATPase family.</text>
</comment>
<name>A0A833GXX5_9LEPT</name>
<evidence type="ECO:0000256" key="2">
    <source>
        <dbReference type="ARBA" id="ARBA00022741"/>
    </source>
</evidence>
<evidence type="ECO:0000313" key="6">
    <source>
        <dbReference type="Proteomes" id="UP000460298"/>
    </source>
</evidence>
<dbReference type="Proteomes" id="UP000460298">
    <property type="component" value="Unassembled WGS sequence"/>
</dbReference>
<keyword evidence="2" id="KW-0547">Nucleotide-binding</keyword>
<evidence type="ECO:0000259" key="4">
    <source>
        <dbReference type="SMART" id="SM00382"/>
    </source>
</evidence>
<dbReference type="GO" id="GO:0005524">
    <property type="term" value="F:ATP binding"/>
    <property type="evidence" value="ECO:0007669"/>
    <property type="project" value="UniProtKB-KW"/>
</dbReference>
<proteinExistence type="inferred from homology"/>
<evidence type="ECO:0000256" key="3">
    <source>
        <dbReference type="ARBA" id="ARBA00022840"/>
    </source>
</evidence>
<dbReference type="GO" id="GO:0016887">
    <property type="term" value="F:ATP hydrolysis activity"/>
    <property type="evidence" value="ECO:0007669"/>
    <property type="project" value="InterPro"/>
</dbReference>
<dbReference type="CDD" id="cd19481">
    <property type="entry name" value="RecA-like_protease"/>
    <property type="match status" value="1"/>
</dbReference>
<accession>A0A833GXX5</accession>
<feature type="domain" description="AAA+ ATPase" evidence="4">
    <location>
        <begin position="441"/>
        <end position="573"/>
    </location>
</feature>